<comment type="catalytic activity">
    <reaction evidence="1">
        <text>Digestion of native collagen in the triple helical region at Xaa-|-Gly bonds. With synthetic peptides, a preference is shown for Gly at P3 and P1', Pro and Ala at P2 and P2', and hydroxyproline, Ala or Arg at P3'.</text>
        <dbReference type="EC" id="3.4.24.3"/>
    </reaction>
</comment>
<evidence type="ECO:0000256" key="6">
    <source>
        <dbReference type="ARBA" id="ARBA00022670"/>
    </source>
</evidence>
<dbReference type="PANTHER" id="PTHR13062">
    <property type="entry name" value="COLLAGENASE"/>
    <property type="match status" value="1"/>
</dbReference>
<keyword evidence="5" id="KW-0964">Secreted</keyword>
<evidence type="ECO:0000256" key="5">
    <source>
        <dbReference type="ARBA" id="ARBA00022525"/>
    </source>
</evidence>
<keyword evidence="12" id="KW-0865">Zymogen</keyword>
<keyword evidence="8" id="KW-0732">Signal</keyword>
<dbReference type="PRINTS" id="PR00931">
    <property type="entry name" value="MICOLLPTASE"/>
</dbReference>
<evidence type="ECO:0000256" key="8">
    <source>
        <dbReference type="ARBA" id="ARBA00022729"/>
    </source>
</evidence>
<comment type="subcellular location">
    <subcellularLocation>
        <location evidence="3">Secreted</location>
    </subcellularLocation>
</comment>
<comment type="caution">
    <text evidence="15">The sequence shown here is derived from an EMBL/GenBank/DDBJ whole genome shotgun (WGS) entry which is preliminary data.</text>
</comment>
<dbReference type="InterPro" id="IPR002169">
    <property type="entry name" value="Peptidase_M9A/M9B"/>
</dbReference>
<reference evidence="15 16" key="1">
    <citation type="submission" date="2020-10" db="EMBL/GenBank/DDBJ databases">
        <title>Sequencing the genomes of 1000 actinobacteria strains.</title>
        <authorList>
            <person name="Klenk H.-P."/>
        </authorList>
    </citation>
    <scope>NUCLEOTIDE SEQUENCE [LARGE SCALE GENOMIC DNA]</scope>
    <source>
        <strain evidence="15 16">DSM 43748</strain>
    </source>
</reference>
<protein>
    <recommendedName>
        <fullName evidence="4">microbial collagenase</fullName>
        <ecNumber evidence="4">3.4.24.3</ecNumber>
    </recommendedName>
</protein>
<evidence type="ECO:0000256" key="9">
    <source>
        <dbReference type="ARBA" id="ARBA00022801"/>
    </source>
</evidence>
<dbReference type="Pfam" id="PF01752">
    <property type="entry name" value="Peptidase_M9"/>
    <property type="match status" value="1"/>
</dbReference>
<evidence type="ECO:0000256" key="12">
    <source>
        <dbReference type="ARBA" id="ARBA00023145"/>
    </source>
</evidence>
<evidence type="ECO:0000256" key="11">
    <source>
        <dbReference type="ARBA" id="ARBA00023049"/>
    </source>
</evidence>
<feature type="region of interest" description="Disordered" evidence="13">
    <location>
        <begin position="1"/>
        <end position="26"/>
    </location>
</feature>
<feature type="compositionally biased region" description="Basic and acidic residues" evidence="13">
    <location>
        <begin position="1"/>
        <end position="12"/>
    </location>
</feature>
<accession>A0ABR9KJC9</accession>
<evidence type="ECO:0000259" key="14">
    <source>
        <dbReference type="Pfam" id="PF08453"/>
    </source>
</evidence>
<evidence type="ECO:0000256" key="4">
    <source>
        <dbReference type="ARBA" id="ARBA00012653"/>
    </source>
</evidence>
<evidence type="ECO:0000256" key="7">
    <source>
        <dbReference type="ARBA" id="ARBA00022723"/>
    </source>
</evidence>
<keyword evidence="7" id="KW-0479">Metal-binding</keyword>
<dbReference type="Pfam" id="PF08453">
    <property type="entry name" value="Peptidase_M9_N"/>
    <property type="match status" value="1"/>
</dbReference>
<proteinExistence type="predicted"/>
<comment type="cofactor">
    <cofactor evidence="2">
        <name>Zn(2+)</name>
        <dbReference type="ChEBI" id="CHEBI:29105"/>
    </cofactor>
</comment>
<dbReference type="Gene3D" id="3.40.30.160">
    <property type="entry name" value="Collagenase ColT, N-terminal domain"/>
    <property type="match status" value="1"/>
</dbReference>
<evidence type="ECO:0000256" key="13">
    <source>
        <dbReference type="SAM" id="MobiDB-lite"/>
    </source>
</evidence>
<dbReference type="RefSeq" id="WP_192776920.1">
    <property type="nucleotide sequence ID" value="NZ_BAAASY010000034.1"/>
</dbReference>
<evidence type="ECO:0000256" key="2">
    <source>
        <dbReference type="ARBA" id="ARBA00001947"/>
    </source>
</evidence>
<keyword evidence="16" id="KW-1185">Reference proteome</keyword>
<dbReference type="Gene3D" id="1.10.390.20">
    <property type="match status" value="1"/>
</dbReference>
<dbReference type="GO" id="GO:0004222">
    <property type="term" value="F:metalloendopeptidase activity"/>
    <property type="evidence" value="ECO:0007669"/>
    <property type="project" value="UniProtKB-EC"/>
</dbReference>
<name>A0ABR9KJC9_9ACTN</name>
<keyword evidence="11" id="KW-0482">Metalloprotease</keyword>
<sequence>MQSEPLKAEDRPPFTAITHGQDPAESCDVPGLTRRVESDHIAALRAAELRCVSALSAASFNEPAMLRAASAVRQDAESYQGDNRAGTAQLLAYLRAGHQSRDFGEAVHAVTRDALDAFFANPASHQATRSNGEVLAEAVGLIDAAGLNSRYLDIVERLLATDRPELDAARTRAFFVLFGGHRRSDFLTAVRADSGVLDALKAFADRNAGLLGTDREYLTANAGSELARFVRYDALRGKVRPMLKDLLGRSSPHGRTAGLWVAVAEMAGALDKAGCSAYGVCGTLAALGKDVLQITHTCGPTLRIRAQDMTPEQLQWTCSSLFNEDGYFHNLVQDSGPVADDYNTALEVVVYDSSRDYRRYARAMFGIDTNNGGMYLEGDPSKPGNQARFIAYEAEWLRPDFQIWNLNHEYTHYLDGRFDMYGDFEANISTPTVWWIEGMAEYVSYGYRGVRYDAAVTEAAKHTYTLSTLFDTTYDHDTTRVYRWGYLAVRYMVERHHSDVATVLGYYRVGNWAAARAHLKALNYNADFDAWLTACANGGC</sequence>
<keyword evidence="6" id="KW-0645">Protease</keyword>
<dbReference type="InterPro" id="IPR013661">
    <property type="entry name" value="Peptidase_M9_N_dom"/>
</dbReference>
<dbReference type="EC" id="3.4.24.3" evidence="4"/>
<dbReference type="PANTHER" id="PTHR13062:SF9">
    <property type="entry name" value="MICROBIAL COLLAGENASE"/>
    <property type="match status" value="1"/>
</dbReference>
<keyword evidence="10" id="KW-0862">Zinc</keyword>
<evidence type="ECO:0000256" key="1">
    <source>
        <dbReference type="ARBA" id="ARBA00000424"/>
    </source>
</evidence>
<organism evidence="15 16">
    <name type="scientific">Nonomuraea africana</name>
    <dbReference type="NCBI Taxonomy" id="46171"/>
    <lineage>
        <taxon>Bacteria</taxon>
        <taxon>Bacillati</taxon>
        <taxon>Actinomycetota</taxon>
        <taxon>Actinomycetes</taxon>
        <taxon>Streptosporangiales</taxon>
        <taxon>Streptosporangiaceae</taxon>
        <taxon>Nonomuraea</taxon>
    </lineage>
</organism>
<feature type="domain" description="Peptidase M9 collagenase N-terminal" evidence="14">
    <location>
        <begin position="27"/>
        <end position="185"/>
    </location>
</feature>
<dbReference type="EMBL" id="JADBEF010000001">
    <property type="protein sequence ID" value="MBE1562129.1"/>
    <property type="molecule type" value="Genomic_DNA"/>
</dbReference>
<evidence type="ECO:0000313" key="15">
    <source>
        <dbReference type="EMBL" id="MBE1562129.1"/>
    </source>
</evidence>
<evidence type="ECO:0000313" key="16">
    <source>
        <dbReference type="Proteomes" id="UP000661607"/>
    </source>
</evidence>
<gene>
    <name evidence="15" type="ORF">H4W81_004908</name>
</gene>
<keyword evidence="9 15" id="KW-0378">Hydrolase</keyword>
<evidence type="ECO:0000256" key="3">
    <source>
        <dbReference type="ARBA" id="ARBA00004613"/>
    </source>
</evidence>
<evidence type="ECO:0000256" key="10">
    <source>
        <dbReference type="ARBA" id="ARBA00022833"/>
    </source>
</evidence>
<dbReference type="Proteomes" id="UP000661607">
    <property type="component" value="Unassembled WGS sequence"/>
</dbReference>